<evidence type="ECO:0000259" key="1">
    <source>
        <dbReference type="Pfam" id="PF01968"/>
    </source>
</evidence>
<organism evidence="3 4">
    <name type="scientific">Desulfocicer vacuolatum DSM 3385</name>
    <dbReference type="NCBI Taxonomy" id="1121400"/>
    <lineage>
        <taxon>Bacteria</taxon>
        <taxon>Pseudomonadati</taxon>
        <taxon>Thermodesulfobacteriota</taxon>
        <taxon>Desulfobacteria</taxon>
        <taxon>Desulfobacterales</taxon>
        <taxon>Desulfobacteraceae</taxon>
        <taxon>Desulfocicer</taxon>
    </lineage>
</organism>
<protein>
    <submittedName>
        <fullName evidence="3">N-methylhydantoinase A/oxoprolinase/acetone carboxylase, beta subunit</fullName>
    </submittedName>
</protein>
<dbReference type="GO" id="GO:0017168">
    <property type="term" value="F:5-oxoprolinase (ATP-hydrolyzing) activity"/>
    <property type="evidence" value="ECO:0007669"/>
    <property type="project" value="TreeGrafter"/>
</dbReference>
<name>A0A1W2C1Y0_9BACT</name>
<dbReference type="Pfam" id="PF01968">
    <property type="entry name" value="Hydantoinase_A"/>
    <property type="match status" value="1"/>
</dbReference>
<dbReference type="GO" id="GO:0005829">
    <property type="term" value="C:cytosol"/>
    <property type="evidence" value="ECO:0007669"/>
    <property type="project" value="TreeGrafter"/>
</dbReference>
<dbReference type="InterPro" id="IPR008040">
    <property type="entry name" value="Hydant_A_N"/>
</dbReference>
<dbReference type="Pfam" id="PF05378">
    <property type="entry name" value="Hydant_A_N"/>
    <property type="match status" value="1"/>
</dbReference>
<dbReference type="PANTHER" id="PTHR11365">
    <property type="entry name" value="5-OXOPROLINASE RELATED"/>
    <property type="match status" value="1"/>
</dbReference>
<dbReference type="PANTHER" id="PTHR11365:SF2">
    <property type="entry name" value="5-OXOPROLINASE"/>
    <property type="match status" value="1"/>
</dbReference>
<sequence length="568" mass="61838">MIIGLDVGGTHTDAVLLSKQGLERQIKVPTDTSNLFETVLTGFNHLLEDIPIGKIKRVVISTTLTTNAIVQKELNTVGTIVSSGPGIDPEWYRTDENYHAVEGSIDHRGREREPLNHKQILAIAKSMKEKDITTLGVIGKFSVRNPAHELEIRDLLKDQFDTIFLGHHVSGNLNFPRRIATVHLNAAVYEMHRDFFHAVKNSLEQKGLQIPIQILKADGGTMNLESSMSFPGQTILSGPAASVMGSIAYAPGDMDAMVLDIGGTTTDIAILVDKVPLLEPLGIRRGKYKSLIRSLKTHSRGIGGDSHVRVDGNTLKIGPERLGPAMAFGGPAPTPTDALVFLKKMNSGDQQLAQKGMENIAQALGNTPEAAARAIFKQTCTMILDQARDLVHRINSKPVYTVHEFLAGYAIEPQKILLLGGPASYFAQEIETLSGISTEVVPASAVANAIGAALARTTCEITLLADTEQKKAMAPEEDFTAPISHKFTEEDAVETTHELLLKKALKSGADTEDMAVEIIEYQQFNIVRNFSPRGKIFKVKMQVKPGLIKAYEAVCHHCTINPDIEKGI</sequence>
<evidence type="ECO:0000259" key="2">
    <source>
        <dbReference type="Pfam" id="PF05378"/>
    </source>
</evidence>
<dbReference type="OrthoDB" id="9814788at2"/>
<evidence type="ECO:0000313" key="4">
    <source>
        <dbReference type="Proteomes" id="UP000192418"/>
    </source>
</evidence>
<accession>A0A1W2C1Y0</accession>
<dbReference type="EMBL" id="FWXY01000010">
    <property type="protein sequence ID" value="SMC79160.1"/>
    <property type="molecule type" value="Genomic_DNA"/>
</dbReference>
<evidence type="ECO:0000313" key="3">
    <source>
        <dbReference type="EMBL" id="SMC79160.1"/>
    </source>
</evidence>
<dbReference type="InterPro" id="IPR002821">
    <property type="entry name" value="Hydantoinase_A"/>
</dbReference>
<gene>
    <name evidence="3" type="ORF">SAMN02746065_11075</name>
</gene>
<keyword evidence="4" id="KW-1185">Reference proteome</keyword>
<dbReference type="InterPro" id="IPR045079">
    <property type="entry name" value="Oxoprolinase-like"/>
</dbReference>
<dbReference type="SUPFAM" id="SSF53067">
    <property type="entry name" value="Actin-like ATPase domain"/>
    <property type="match status" value="1"/>
</dbReference>
<dbReference type="GO" id="GO:0006749">
    <property type="term" value="P:glutathione metabolic process"/>
    <property type="evidence" value="ECO:0007669"/>
    <property type="project" value="TreeGrafter"/>
</dbReference>
<feature type="domain" description="Hydantoinase A/oxoprolinase" evidence="1">
    <location>
        <begin position="178"/>
        <end position="458"/>
    </location>
</feature>
<feature type="domain" description="Hydantoinase/oxoprolinase N-terminal" evidence="2">
    <location>
        <begin position="3"/>
        <end position="158"/>
    </location>
</feature>
<dbReference type="InterPro" id="IPR043129">
    <property type="entry name" value="ATPase_NBD"/>
</dbReference>
<reference evidence="3 4" key="1">
    <citation type="submission" date="2017-04" db="EMBL/GenBank/DDBJ databases">
        <authorList>
            <person name="Afonso C.L."/>
            <person name="Miller P.J."/>
            <person name="Scott M.A."/>
            <person name="Spackman E."/>
            <person name="Goraichik I."/>
            <person name="Dimitrov K.M."/>
            <person name="Suarez D.L."/>
            <person name="Swayne D.E."/>
        </authorList>
    </citation>
    <scope>NUCLEOTIDE SEQUENCE [LARGE SCALE GENOMIC DNA]</scope>
    <source>
        <strain evidence="3 4">DSM 3385</strain>
    </source>
</reference>
<dbReference type="Proteomes" id="UP000192418">
    <property type="component" value="Unassembled WGS sequence"/>
</dbReference>
<dbReference type="AlphaFoldDB" id="A0A1W2C1Y0"/>
<dbReference type="STRING" id="1121400.SAMN02746065_11075"/>
<proteinExistence type="predicted"/>